<dbReference type="PANTHER" id="PTHR13140">
    <property type="entry name" value="MYOSIN"/>
    <property type="match status" value="1"/>
</dbReference>
<dbReference type="CDD" id="cd00124">
    <property type="entry name" value="MYSc"/>
    <property type="match status" value="1"/>
</dbReference>
<dbReference type="InterPro" id="IPR000048">
    <property type="entry name" value="IQ_motif_EF-hand-BS"/>
</dbReference>
<evidence type="ECO:0000256" key="3">
    <source>
        <dbReference type="ARBA" id="ARBA00023123"/>
    </source>
</evidence>
<dbReference type="PROSITE" id="PS51456">
    <property type="entry name" value="MYOSIN_MOTOR"/>
    <property type="match status" value="1"/>
</dbReference>
<comment type="caution">
    <text evidence="9">The sequence shown here is derived from an EMBL/GenBank/DDBJ whole genome shotgun (WGS) entry which is preliminary data.</text>
</comment>
<dbReference type="PRINTS" id="PR00193">
    <property type="entry name" value="MYOSINHEAVY"/>
</dbReference>
<evidence type="ECO:0000313" key="9">
    <source>
        <dbReference type="EMBL" id="CAK0877893.1"/>
    </source>
</evidence>
<keyword evidence="4 6" id="KW-0505">Motor protein</keyword>
<evidence type="ECO:0000256" key="6">
    <source>
        <dbReference type="PROSITE-ProRule" id="PRU00782"/>
    </source>
</evidence>
<keyword evidence="3 6" id="KW-0518">Myosin</keyword>
<dbReference type="Gene3D" id="1.20.5.190">
    <property type="match status" value="1"/>
</dbReference>
<dbReference type="EMBL" id="CAUYUJ010017784">
    <property type="protein sequence ID" value="CAK0877893.1"/>
    <property type="molecule type" value="Genomic_DNA"/>
</dbReference>
<dbReference type="Proteomes" id="UP001189429">
    <property type="component" value="Unassembled WGS sequence"/>
</dbReference>
<evidence type="ECO:0000259" key="8">
    <source>
        <dbReference type="PROSITE" id="PS51456"/>
    </source>
</evidence>
<evidence type="ECO:0000256" key="5">
    <source>
        <dbReference type="ARBA" id="ARBA00023203"/>
    </source>
</evidence>
<dbReference type="SUPFAM" id="SSF52540">
    <property type="entry name" value="P-loop containing nucleoside triphosphate hydrolases"/>
    <property type="match status" value="1"/>
</dbReference>
<evidence type="ECO:0000256" key="7">
    <source>
        <dbReference type="SAM" id="Coils"/>
    </source>
</evidence>
<comment type="similarity">
    <text evidence="6">Belongs to the TRAFAC class myosin-kinesin ATPase superfamily. Myosin family.</text>
</comment>
<keyword evidence="7" id="KW-0175">Coiled coil</keyword>
<gene>
    <name evidence="9" type="ORF">PCOR1329_LOCUS61804</name>
</gene>
<feature type="coiled-coil region" evidence="7">
    <location>
        <begin position="937"/>
        <end position="1007"/>
    </location>
</feature>
<evidence type="ECO:0000256" key="2">
    <source>
        <dbReference type="ARBA" id="ARBA00022840"/>
    </source>
</evidence>
<dbReference type="Gene3D" id="1.20.120.720">
    <property type="entry name" value="Myosin VI head, motor domain, U50 subdomain"/>
    <property type="match status" value="1"/>
</dbReference>
<sequence length="1007" mass="111093">MEGAKAYVLNDAGAWRKASVVAALGSGRYRVELDSWEGGDQTGENAAGEIVEFDASKMEGGSLPFQNANMPEAGFANMTTLDHLHEAALLHNLRVRFFSANCPYTYTADIVIAMNPYRWFPELFTEERRKEYTTFDRAKMPPHAYAASSTAYSNLRESKRDQSILVSGESGAGKTETVKILMAHLAFIASSQDSMHIKRIVESNPLLESFGNAQTVRNDNSSRFGKFIELQLNGSCTLVGSKCRTYLLEKSRVISQDKGERNYHIFYQMLASDLRDTIGLGGDKTRDNMRYTRLGQSKTDKIEGETDGEKFKTTVDALALVGVDGELLTRLLKALAGVLLLGQIDFDGGSGADDAAAVSPGTSGQAAEVATILEVDAENLAKALTSRTIKMRNESVVKRLNVPAAVAARDALAKELYSRMFDWLVGKICSATTAARSESQFFVGLLDIFGFESFAINRFEQLCINYANEKLQQKFTLDVFKAVQQEYADEGIPWDRIEFKDNAPVLALIESKLGIISMLNEECVRPKGSDENFVAKLGTAHAADANFSQPKLGAQKELQFSIRHYAGSVMYTASGWLERNKDAVSGDVTALLRSSANSLISDVFSEQAKMGSDTVVTKFKTSLADLMWTVGQTSTQYVRCIKPNKNKSPVEMDNMMVVEQLRCAGVIEAIRISRAGFPARMPLKELVGRFAVLVRAVAGVGFQKGAAAVQSGRPNERELAAKVLAEMGRNAELLTQCRSLVAALIPNAEQASSACRSPSRAISEGILDITAALATNHWLVSSGALAELQPDRGTADFKAGVLEALEERRALLQQAAVTEIARRVRGQRCHRLFEQMRASVLLLQSVQRMRRERAAFLVQRRAVTILQAHRRGVLARRRTAELRRERAATRLQACQRRRAAVRGLARARVAAVRLQAQARSRSCRRQYLVDLKEFKEQAKLENQVKALQARLQEAERAAKEAAEKAAREPSAPDGVVERVVHALAADNARLRAENERLRAELERHRKP</sequence>
<reference evidence="9" key="1">
    <citation type="submission" date="2023-10" db="EMBL/GenBank/DDBJ databases">
        <authorList>
            <person name="Chen Y."/>
            <person name="Shah S."/>
            <person name="Dougan E. K."/>
            <person name="Thang M."/>
            <person name="Chan C."/>
        </authorList>
    </citation>
    <scope>NUCLEOTIDE SEQUENCE [LARGE SCALE GENOMIC DNA]</scope>
</reference>
<feature type="binding site" evidence="6">
    <location>
        <begin position="168"/>
        <end position="175"/>
    </location>
    <ligand>
        <name>ATP</name>
        <dbReference type="ChEBI" id="CHEBI:30616"/>
    </ligand>
</feature>
<keyword evidence="5 6" id="KW-0009">Actin-binding</keyword>
<accession>A0ABN9W0D5</accession>
<dbReference type="PROSITE" id="PS50096">
    <property type="entry name" value="IQ"/>
    <property type="match status" value="2"/>
</dbReference>
<dbReference type="Pfam" id="PF00063">
    <property type="entry name" value="Myosin_head"/>
    <property type="match status" value="1"/>
</dbReference>
<feature type="region of interest" description="Actin-binding" evidence="6">
    <location>
        <begin position="623"/>
        <end position="645"/>
    </location>
</feature>
<protein>
    <recommendedName>
        <fullName evidence="8">Myosin motor domain-containing protein</fullName>
    </recommendedName>
</protein>
<dbReference type="PANTHER" id="PTHR13140:SF706">
    <property type="entry name" value="DILUTE CLASS UNCONVENTIONAL MYOSIN, ISOFORM C"/>
    <property type="match status" value="1"/>
</dbReference>
<feature type="domain" description="Myosin motor" evidence="8">
    <location>
        <begin position="73"/>
        <end position="810"/>
    </location>
</feature>
<dbReference type="SMART" id="SM00242">
    <property type="entry name" value="MYSc"/>
    <property type="match status" value="1"/>
</dbReference>
<dbReference type="InterPro" id="IPR036961">
    <property type="entry name" value="Kinesin_motor_dom_sf"/>
</dbReference>
<evidence type="ECO:0000256" key="1">
    <source>
        <dbReference type="ARBA" id="ARBA00022741"/>
    </source>
</evidence>
<dbReference type="InterPro" id="IPR001609">
    <property type="entry name" value="Myosin_head_motor_dom-like"/>
</dbReference>
<keyword evidence="1 6" id="KW-0547">Nucleotide-binding</keyword>
<keyword evidence="2 6" id="KW-0067">ATP-binding</keyword>
<evidence type="ECO:0000313" key="10">
    <source>
        <dbReference type="Proteomes" id="UP001189429"/>
    </source>
</evidence>
<evidence type="ECO:0000256" key="4">
    <source>
        <dbReference type="ARBA" id="ARBA00023175"/>
    </source>
</evidence>
<organism evidence="9 10">
    <name type="scientific">Prorocentrum cordatum</name>
    <dbReference type="NCBI Taxonomy" id="2364126"/>
    <lineage>
        <taxon>Eukaryota</taxon>
        <taxon>Sar</taxon>
        <taxon>Alveolata</taxon>
        <taxon>Dinophyceae</taxon>
        <taxon>Prorocentrales</taxon>
        <taxon>Prorocentraceae</taxon>
        <taxon>Prorocentrum</taxon>
    </lineage>
</organism>
<name>A0ABN9W0D5_9DINO</name>
<keyword evidence="10" id="KW-1185">Reference proteome</keyword>
<dbReference type="SMART" id="SM00015">
    <property type="entry name" value="IQ"/>
    <property type="match status" value="5"/>
</dbReference>
<proteinExistence type="inferred from homology"/>
<dbReference type="Gene3D" id="1.20.58.530">
    <property type="match status" value="1"/>
</dbReference>
<dbReference type="Gene3D" id="1.10.10.820">
    <property type="match status" value="1"/>
</dbReference>
<dbReference type="Gene3D" id="3.40.850.10">
    <property type="entry name" value="Kinesin motor domain"/>
    <property type="match status" value="1"/>
</dbReference>
<dbReference type="InterPro" id="IPR027417">
    <property type="entry name" value="P-loop_NTPase"/>
</dbReference>